<name>A0ABW9JI86_9SPHI</name>
<reference evidence="2 3" key="1">
    <citation type="submission" date="2024-12" db="EMBL/GenBank/DDBJ databases">
        <authorList>
            <person name="Hu S."/>
        </authorList>
    </citation>
    <scope>NUCLEOTIDE SEQUENCE [LARGE SCALE GENOMIC DNA]</scope>
    <source>
        <strain evidence="2 3">P-25</strain>
    </source>
</reference>
<proteinExistence type="predicted"/>
<gene>
    <name evidence="2" type="ORF">E5L68_012035</name>
</gene>
<feature type="region of interest" description="Disordered" evidence="1">
    <location>
        <begin position="25"/>
        <end position="46"/>
    </location>
</feature>
<feature type="compositionally biased region" description="Basic and acidic residues" evidence="1">
    <location>
        <begin position="25"/>
        <end position="36"/>
    </location>
</feature>
<accession>A0ABW9JI86</accession>
<dbReference type="RefSeq" id="WP_138730953.1">
    <property type="nucleotide sequence ID" value="NZ_SRMP02000020.1"/>
</dbReference>
<evidence type="ECO:0000313" key="2">
    <source>
        <dbReference type="EMBL" id="MFN0292127.1"/>
    </source>
</evidence>
<dbReference type="Proteomes" id="UP001517367">
    <property type="component" value="Unassembled WGS sequence"/>
</dbReference>
<dbReference type="EMBL" id="SRMP02000020">
    <property type="protein sequence ID" value="MFN0292127.1"/>
    <property type="molecule type" value="Genomic_DNA"/>
</dbReference>
<keyword evidence="3" id="KW-1185">Reference proteome</keyword>
<dbReference type="PROSITE" id="PS51257">
    <property type="entry name" value="PROKAR_LIPOPROTEIN"/>
    <property type="match status" value="1"/>
</dbReference>
<comment type="caution">
    <text evidence="2">The sequence shown here is derived from an EMBL/GenBank/DDBJ whole genome shotgun (WGS) entry which is preliminary data.</text>
</comment>
<evidence type="ECO:0000313" key="3">
    <source>
        <dbReference type="Proteomes" id="UP001517367"/>
    </source>
</evidence>
<organism evidence="2 3">
    <name type="scientific">Pedobacter helvus</name>
    <dbReference type="NCBI Taxonomy" id="2563444"/>
    <lineage>
        <taxon>Bacteria</taxon>
        <taxon>Pseudomonadati</taxon>
        <taxon>Bacteroidota</taxon>
        <taxon>Sphingobacteriia</taxon>
        <taxon>Sphingobacteriales</taxon>
        <taxon>Sphingobacteriaceae</taxon>
        <taxon>Pedobacter</taxon>
    </lineage>
</organism>
<evidence type="ECO:0000256" key="1">
    <source>
        <dbReference type="SAM" id="MobiDB-lite"/>
    </source>
</evidence>
<protein>
    <submittedName>
        <fullName evidence="2">Collagen-like protein</fullName>
    </submittedName>
</protein>
<sequence>MTKYFTLLIFAAVLGFTACKKGENGVDGAKGEKGEQGLKGTDGSTMHSGTGAPANTLGNIGDFYLDKNTAELYGPKTATAWPSPISLKGSNGAAGATGAAGTPGSKILSGTTVPAVALGAEGDFYFDTVNLAFYGPKTSASWGSAISLKATNAVTTFLYNNQSFDNVVLENSYTNTYQIPNFTTYMYNGIKTLNISHATYQNAYNTGVIFVRLKFSNDNNNTWGPEINKGSGDYNLGSYNYISIGGDDDMDDEIIKASGIIIEGDQETSTDPSGSGLKNLKFDVKVVCIPAGTVIQMANKNIDVKNAEAVAKYLEL</sequence>